<dbReference type="Gene3D" id="2.60.40.10">
    <property type="entry name" value="Immunoglobulins"/>
    <property type="match status" value="3"/>
</dbReference>
<dbReference type="SUPFAM" id="SSF48726">
    <property type="entry name" value="Immunoglobulin"/>
    <property type="match status" value="4"/>
</dbReference>
<evidence type="ECO:0000256" key="2">
    <source>
        <dbReference type="SAM" id="SignalP"/>
    </source>
</evidence>
<dbReference type="InterPro" id="IPR036179">
    <property type="entry name" value="Ig-like_dom_sf"/>
</dbReference>
<dbReference type="SMART" id="SM00409">
    <property type="entry name" value="IG"/>
    <property type="match status" value="2"/>
</dbReference>
<feature type="signal peptide" evidence="2">
    <location>
        <begin position="1"/>
        <end position="23"/>
    </location>
</feature>
<evidence type="ECO:0000256" key="1">
    <source>
        <dbReference type="SAM" id="Phobius"/>
    </source>
</evidence>
<dbReference type="PANTHER" id="PTHR46484">
    <property type="entry name" value="SI:CH211-171H4.5-RELATED"/>
    <property type="match status" value="1"/>
</dbReference>
<protein>
    <submittedName>
        <fullName evidence="4">Sialic acid-binding Ig-like lectin 5 isoform X1</fullName>
    </submittedName>
</protein>
<proteinExistence type="predicted"/>
<keyword evidence="5" id="KW-1185">Reference proteome</keyword>
<evidence type="ECO:0000313" key="4">
    <source>
        <dbReference type="EMBL" id="KAK6469664.1"/>
    </source>
</evidence>
<accession>A0ABR0YB73</accession>
<evidence type="ECO:0000259" key="3">
    <source>
        <dbReference type="PROSITE" id="PS50835"/>
    </source>
</evidence>
<keyword evidence="1" id="KW-0472">Membrane</keyword>
<feature type="chain" id="PRO_5047442259" evidence="2">
    <location>
        <begin position="24"/>
        <end position="530"/>
    </location>
</feature>
<dbReference type="PROSITE" id="PS50835">
    <property type="entry name" value="IG_LIKE"/>
    <property type="match status" value="1"/>
</dbReference>
<organism evidence="4 5">
    <name type="scientific">Huso huso</name>
    <name type="common">Beluga</name>
    <name type="synonym">Acipenser huso</name>
    <dbReference type="NCBI Taxonomy" id="61971"/>
    <lineage>
        <taxon>Eukaryota</taxon>
        <taxon>Metazoa</taxon>
        <taxon>Chordata</taxon>
        <taxon>Craniata</taxon>
        <taxon>Vertebrata</taxon>
        <taxon>Euteleostomi</taxon>
        <taxon>Actinopterygii</taxon>
        <taxon>Chondrostei</taxon>
        <taxon>Acipenseriformes</taxon>
        <taxon>Acipenseridae</taxon>
        <taxon>Huso</taxon>
    </lineage>
</organism>
<keyword evidence="1" id="KW-1133">Transmembrane helix</keyword>
<evidence type="ECO:0000313" key="5">
    <source>
        <dbReference type="Proteomes" id="UP001369086"/>
    </source>
</evidence>
<feature type="domain" description="Ig-like" evidence="3">
    <location>
        <begin position="239"/>
        <end position="322"/>
    </location>
</feature>
<keyword evidence="2" id="KW-0732">Signal</keyword>
<dbReference type="InterPro" id="IPR013783">
    <property type="entry name" value="Ig-like_fold"/>
</dbReference>
<sequence>MKLVLAAFLQWVLFEGLLRESVCTEWTVQLPETISAVEESCVVIPCTFTYPKGVEASITAVWYMSRSIFQSLVVYNGEDPLKVDARFLGRAFLIGNLTSGDCALKIDKVKTTDGQRYYISFHAKGQKFRFQDQKVTLSVSKTPEKPRITNPGLLTERQPVTVNCTTEYTCPSNPPTVDWGGVNGTVILQYTAKQQVAWAVTSSITFTPSYRDSQIQCQVKYPGRNNVTEHRPIHVKYAPKDTEILVWTRNIKEGSSVSMSCSSKGDPPISRYSWFLVQGGQEVDLEQHTEKVRVPNVTRGVQFYCTAENKIGQTQSPRKSLNVEYKPDITGESKCTFSPGEMVCHCLVNSNPPAQIKWIVNSSAQDFNLSTWSSGEWVTSVLTGALQVQTNVSCTAFNKHGETVYVLPFHVKESLLWMIVPAVGGLACLLFILLIAITVFCCRKRRGRHFIHQPRMYSLCDTSIYQESSPLYMNCTEANPIYTNGSYQILYENCTPSFVRTQQHRAAWRRREVREDNGSATECPVYLEVL</sequence>
<dbReference type="EMBL" id="JAHFZB010000038">
    <property type="protein sequence ID" value="KAK6469664.1"/>
    <property type="molecule type" value="Genomic_DNA"/>
</dbReference>
<dbReference type="Proteomes" id="UP001369086">
    <property type="component" value="Unassembled WGS sequence"/>
</dbReference>
<dbReference type="PANTHER" id="PTHR46484:SF3">
    <property type="entry name" value="MYELIN-ASSOCIATED GLYCOPROTEIN-LIKE"/>
    <property type="match status" value="1"/>
</dbReference>
<dbReference type="InterPro" id="IPR007110">
    <property type="entry name" value="Ig-like_dom"/>
</dbReference>
<feature type="transmembrane region" description="Helical" evidence="1">
    <location>
        <begin position="415"/>
        <end position="442"/>
    </location>
</feature>
<dbReference type="InterPro" id="IPR003599">
    <property type="entry name" value="Ig_sub"/>
</dbReference>
<name>A0ABR0YB73_HUSHU</name>
<comment type="caution">
    <text evidence="4">The sequence shown here is derived from an EMBL/GenBank/DDBJ whole genome shotgun (WGS) entry which is preliminary data.</text>
</comment>
<gene>
    <name evidence="4" type="ORF">HHUSO_G32014</name>
</gene>
<keyword evidence="1" id="KW-0812">Transmembrane</keyword>
<reference evidence="4 5" key="1">
    <citation type="submission" date="2021-05" db="EMBL/GenBank/DDBJ databases">
        <authorList>
            <person name="Zahm M."/>
            <person name="Klopp C."/>
            <person name="Cabau C."/>
            <person name="Kuhl H."/>
            <person name="Suciu R."/>
            <person name="Ciorpac M."/>
            <person name="Holostenco D."/>
            <person name="Gessner J."/>
            <person name="Wuertz S."/>
            <person name="Hohne C."/>
            <person name="Stock M."/>
            <person name="Gislard M."/>
            <person name="Lluch J."/>
            <person name="Milhes M."/>
            <person name="Lampietro C."/>
            <person name="Lopez Roques C."/>
            <person name="Donnadieu C."/>
            <person name="Du K."/>
            <person name="Schartl M."/>
            <person name="Guiguen Y."/>
        </authorList>
    </citation>
    <scope>NUCLEOTIDE SEQUENCE [LARGE SCALE GENOMIC DNA]</scope>
    <source>
        <strain evidence="4">Hh-F2</strain>
        <tissue evidence="4">Blood</tissue>
    </source>
</reference>